<dbReference type="PANTHER" id="PTHR11616">
    <property type="entry name" value="SODIUM/CHLORIDE DEPENDENT TRANSPORTER"/>
    <property type="match status" value="1"/>
</dbReference>
<feature type="transmembrane region" description="Helical" evidence="11">
    <location>
        <begin position="486"/>
        <end position="519"/>
    </location>
</feature>
<dbReference type="GO" id="GO:0005283">
    <property type="term" value="F:amino acid:sodium symporter activity"/>
    <property type="evidence" value="ECO:0007669"/>
    <property type="project" value="TreeGrafter"/>
</dbReference>
<reference evidence="12" key="1">
    <citation type="journal article" date="2019" name="Sci. Total Environ.">
        <title>Whole transcriptome analysis of an estuarine amphipod exposed to highway road dust.</title>
        <authorList>
            <person name="Hiki K."/>
            <person name="Nakajima F."/>
            <person name="Tobino T."/>
            <person name="Watanabe H."/>
            <person name="Yamamoto H."/>
        </authorList>
    </citation>
    <scope>NUCLEOTIDE SEQUENCE</scope>
    <source>
        <tissue evidence="12">Whole body</tissue>
    </source>
</reference>
<comment type="similarity">
    <text evidence="2 9">Belongs to the sodium:neurotransmitter symporter (SNF) (TC 2.A.22) family.</text>
</comment>
<feature type="transmembrane region" description="Helical" evidence="11">
    <location>
        <begin position="746"/>
        <end position="768"/>
    </location>
</feature>
<dbReference type="InterPro" id="IPR037272">
    <property type="entry name" value="SNS_sf"/>
</dbReference>
<feature type="transmembrane region" description="Helical" evidence="11">
    <location>
        <begin position="647"/>
        <end position="671"/>
    </location>
</feature>
<feature type="transmembrane region" description="Helical" evidence="11">
    <location>
        <begin position="446"/>
        <end position="465"/>
    </location>
</feature>
<feature type="transmembrane region" description="Helical" evidence="11">
    <location>
        <begin position="417"/>
        <end position="434"/>
    </location>
</feature>
<feature type="transmembrane region" description="Helical" evidence="11">
    <location>
        <begin position="788"/>
        <end position="806"/>
    </location>
</feature>
<feature type="binding site" evidence="8">
    <location>
        <position position="758"/>
    </location>
    <ligand>
        <name>Na(+)</name>
        <dbReference type="ChEBI" id="CHEBI:29101"/>
        <label>1</label>
    </ligand>
</feature>
<evidence type="ECO:0000256" key="10">
    <source>
        <dbReference type="SAM" id="MobiDB-lite"/>
    </source>
</evidence>
<feature type="compositionally biased region" description="Acidic residues" evidence="10">
    <location>
        <begin position="126"/>
        <end position="135"/>
    </location>
</feature>
<keyword evidence="8" id="KW-0479">Metal-binding</keyword>
<organism evidence="12">
    <name type="scientific">Grandidierella japonica</name>
    <name type="common">Amphipod</name>
    <dbReference type="NCBI Taxonomy" id="429032"/>
    <lineage>
        <taxon>Eukaryota</taxon>
        <taxon>Metazoa</taxon>
        <taxon>Ecdysozoa</taxon>
        <taxon>Arthropoda</taxon>
        <taxon>Crustacea</taxon>
        <taxon>Multicrustacea</taxon>
        <taxon>Malacostraca</taxon>
        <taxon>Eumalacostraca</taxon>
        <taxon>Peracarida</taxon>
        <taxon>Amphipoda</taxon>
        <taxon>Senticaudata</taxon>
        <taxon>Corophiida</taxon>
        <taxon>Corophiidira</taxon>
        <taxon>Corophioidea</taxon>
        <taxon>Corophiidae</taxon>
        <taxon>Grandidierella</taxon>
    </lineage>
</organism>
<feature type="binding site" evidence="8">
    <location>
        <position position="759"/>
    </location>
    <ligand>
        <name>Na(+)</name>
        <dbReference type="ChEBI" id="CHEBI:29101"/>
        <label>1</label>
    </ligand>
</feature>
<feature type="binding site" evidence="8">
    <location>
        <position position="755"/>
    </location>
    <ligand>
        <name>Na(+)</name>
        <dbReference type="ChEBI" id="CHEBI:29101"/>
        <label>1</label>
    </ligand>
</feature>
<dbReference type="EMBL" id="MK776971">
    <property type="protein sequence ID" value="QCI31496.1"/>
    <property type="molecule type" value="mRNA"/>
</dbReference>
<feature type="transmembrane region" description="Helical" evidence="11">
    <location>
        <begin position="863"/>
        <end position="882"/>
    </location>
</feature>
<dbReference type="InterPro" id="IPR000175">
    <property type="entry name" value="Na/ntran_symport"/>
</dbReference>
<feature type="binding site" evidence="8">
    <location>
        <position position="658"/>
    </location>
    <ligand>
        <name>Na(+)</name>
        <dbReference type="ChEBI" id="CHEBI:29101"/>
        <label>1</label>
    </ligand>
</feature>
<feature type="transmembrane region" description="Helical" evidence="11">
    <location>
        <begin position="573"/>
        <end position="590"/>
    </location>
</feature>
<evidence type="ECO:0000256" key="4">
    <source>
        <dbReference type="ARBA" id="ARBA00022692"/>
    </source>
</evidence>
<keyword evidence="3 9" id="KW-0813">Transport</keyword>
<feature type="region of interest" description="Disordered" evidence="10">
    <location>
        <begin position="121"/>
        <end position="205"/>
    </location>
</feature>
<keyword evidence="7 11" id="KW-0472">Membrane</keyword>
<evidence type="ECO:0000256" key="9">
    <source>
        <dbReference type="RuleBase" id="RU003732"/>
    </source>
</evidence>
<evidence type="ECO:0000313" key="12">
    <source>
        <dbReference type="EMBL" id="QCI31496.1"/>
    </source>
</evidence>
<dbReference type="AlphaFoldDB" id="A0A4D6YRW8"/>
<name>A0A4D6YRW8_GRAJA</name>
<evidence type="ECO:0000256" key="7">
    <source>
        <dbReference type="ARBA" id="ARBA00023136"/>
    </source>
</evidence>
<protein>
    <recommendedName>
        <fullName evidence="9">Transporter</fullName>
    </recommendedName>
</protein>
<evidence type="ECO:0000256" key="3">
    <source>
        <dbReference type="ARBA" id="ARBA00022448"/>
    </source>
</evidence>
<evidence type="ECO:0000256" key="8">
    <source>
        <dbReference type="PIRSR" id="PIRSR600175-1"/>
    </source>
</evidence>
<dbReference type="PROSITE" id="PS50267">
    <property type="entry name" value="NA_NEUROTRAN_SYMP_3"/>
    <property type="match status" value="1"/>
</dbReference>
<dbReference type="GO" id="GO:0005886">
    <property type="term" value="C:plasma membrane"/>
    <property type="evidence" value="ECO:0007669"/>
    <property type="project" value="TreeGrafter"/>
</dbReference>
<evidence type="ECO:0000256" key="2">
    <source>
        <dbReference type="ARBA" id="ARBA00006459"/>
    </source>
</evidence>
<keyword evidence="5 9" id="KW-0769">Symport</keyword>
<keyword evidence="4 9" id="KW-0812">Transmembrane</keyword>
<proteinExistence type="evidence at transcript level"/>
<dbReference type="NCBIfam" id="NF037979">
    <property type="entry name" value="Na_transp"/>
    <property type="match status" value="1"/>
</dbReference>
<dbReference type="PROSITE" id="PS00610">
    <property type="entry name" value="NA_NEUROTRAN_SYMP_1"/>
    <property type="match status" value="1"/>
</dbReference>
<evidence type="ECO:0000256" key="6">
    <source>
        <dbReference type="ARBA" id="ARBA00022989"/>
    </source>
</evidence>
<dbReference type="GO" id="GO:0046872">
    <property type="term" value="F:metal ion binding"/>
    <property type="evidence" value="ECO:0007669"/>
    <property type="project" value="UniProtKB-KW"/>
</dbReference>
<evidence type="ECO:0000256" key="11">
    <source>
        <dbReference type="SAM" id="Phobius"/>
    </source>
</evidence>
<feature type="binding site" evidence="8">
    <location>
        <position position="428"/>
    </location>
    <ligand>
        <name>Na(+)</name>
        <dbReference type="ChEBI" id="CHEBI:29101"/>
        <label>1</label>
    </ligand>
</feature>
<feature type="binding site" evidence="8">
    <location>
        <position position="432"/>
    </location>
    <ligand>
        <name>Na(+)</name>
        <dbReference type="ChEBI" id="CHEBI:29101"/>
        <label>1</label>
    </ligand>
</feature>
<dbReference type="PRINTS" id="PR00176">
    <property type="entry name" value="NANEUSMPORT"/>
</dbReference>
<sequence length="983" mass="109473">MVNRRENVSDLLCQNDCNGEQISLICKNPTVRLDVNCCDPYNEHTALISEYSPDNSFDTSTLSDDSRCQNVFKENLLHPYSRQDDSKGSRSFSVVPVCNLKYSPNTNLVHEKLRERVVTAITTDSDTSDTDEETTDLPTPNGRLDSSTNRSPFKFPERQNTNIDNKSRIKLSSQNNSRAATNSTRNDVSINLDKNASKKPSRTAPVSLTSLYQEPALSTADTSIHNDIRAATRFPRVELEENILIPSHYITFTSGNEAPRRKLSVCNYLTVQPPRVRKVNAKNRVDFLKNNDSPYLTELGDGRTMVHYGSTDGRKITFHSGVVMDKGKSVGTGLEKLYKDDQLHTVDPDCGEHITVSSPSSPSSPTEKDTVLTLYQTTIHKEEQPGRQEDLVLMMLGENKTPNDDEVEERPTWTTKLRFLLACIGSCVGLGNFWRFPYLCYKSGGGAFLIPYTIMLFVCGVPLLLMEMAIGQYTRQGPVGALQSLCPIFIGSSVGVVVISTIFCSYYNIIISWSLYYLFQSFRSMLPWTSCSPANVSTTSLCMNSSGKESPTQIYFDDYVLQKSSGIEDYGDMVLPLLGCVIIAWILVYFSIWKSVKSSGVVVLFTATVPYLFILAFLVRAVTLEGAGDGLKFLFMPDWSLLLEARVWVNAAAQNFNSIGIAFGALITFSSYNKFENNILSDVWVISMVNAGTSILAGIIVFSTMGNIALETGRNITDVVAEGPGLAFVVYPQALAKMPYPNGFSIAFFLLLLMLGIDSQFATVEVIVTCIKDAFPGLVKRYIKRHEVLTLFVCIFCFLIGLPNLFQGGIYWFSLLDYYSAGISLMYLAFFEVVAVVWVYGADNLCRNIKHMTGRLPSAYFKFCWYFFSPLLISIIAVFSWVDYKEPTYDQGAYTFPPWAIGLGWTMASLSLIPIPLFMVIQVYRARGDTLREKFLTACRPTLVHCPNCCRPRAIDCSGAIGDCCRDLVKAGLSLTPNKSPVP</sequence>
<dbReference type="GO" id="GO:0089718">
    <property type="term" value="P:amino acid import across plasma membrane"/>
    <property type="evidence" value="ECO:0007669"/>
    <property type="project" value="TreeGrafter"/>
</dbReference>
<feature type="transmembrane region" description="Helical" evidence="11">
    <location>
        <begin position="818"/>
        <end position="842"/>
    </location>
</feature>
<feature type="binding site" evidence="8">
    <location>
        <position position="425"/>
    </location>
    <ligand>
        <name>Na(+)</name>
        <dbReference type="ChEBI" id="CHEBI:29101"/>
        <label>1</label>
    </ligand>
</feature>
<comment type="subcellular location">
    <subcellularLocation>
        <location evidence="1">Membrane</location>
        <topology evidence="1">Multi-pass membrane protein</topology>
    </subcellularLocation>
</comment>
<feature type="transmembrane region" description="Helical" evidence="11">
    <location>
        <begin position="602"/>
        <end position="627"/>
    </location>
</feature>
<feature type="transmembrane region" description="Helical" evidence="11">
    <location>
        <begin position="683"/>
        <end position="705"/>
    </location>
</feature>
<dbReference type="Pfam" id="PF00209">
    <property type="entry name" value="SNF"/>
    <property type="match status" value="1"/>
</dbReference>
<dbReference type="PANTHER" id="PTHR11616:SF303">
    <property type="entry name" value="SODIUM- AND CHLORIDE-DEPENDENT GABA TRANSPORTER INE"/>
    <property type="match status" value="1"/>
</dbReference>
<keyword evidence="6 11" id="KW-1133">Transmembrane helix</keyword>
<accession>A0A4D6YRW8</accession>
<evidence type="ECO:0000256" key="1">
    <source>
        <dbReference type="ARBA" id="ARBA00004141"/>
    </source>
</evidence>
<evidence type="ECO:0000256" key="5">
    <source>
        <dbReference type="ARBA" id="ARBA00022847"/>
    </source>
</evidence>
<keyword evidence="8" id="KW-0915">Sodium</keyword>
<feature type="compositionally biased region" description="Polar residues" evidence="10">
    <location>
        <begin position="158"/>
        <end position="194"/>
    </location>
</feature>
<feature type="binding site" evidence="8">
    <location>
        <position position="690"/>
    </location>
    <ligand>
        <name>Na(+)</name>
        <dbReference type="ChEBI" id="CHEBI:29101"/>
        <label>1</label>
    </ligand>
</feature>
<dbReference type="SUPFAM" id="SSF161070">
    <property type="entry name" value="SNF-like"/>
    <property type="match status" value="1"/>
</dbReference>
<feature type="transmembrane region" description="Helical" evidence="11">
    <location>
        <begin position="902"/>
        <end position="924"/>
    </location>
</feature>